<reference evidence="3" key="1">
    <citation type="submission" date="2018-10" db="EMBL/GenBank/DDBJ databases">
        <title>Transcriptome assembly of Aceria tosichella (Wheat curl mite) Type 2.</title>
        <authorList>
            <person name="Scully E.D."/>
            <person name="Geib S.M."/>
            <person name="Palmer N.A."/>
            <person name="Gupta A.K."/>
            <person name="Sarath G."/>
            <person name="Tatineni S."/>
        </authorList>
    </citation>
    <scope>NUCLEOTIDE SEQUENCE</scope>
    <source>
        <strain evidence="3">LincolnNE</strain>
    </source>
</reference>
<sequence length="530" mass="61688">MNTDENIEDWVQKLKERAEKRQEKLYPKEQISIDASTICSEPGEVSYPPLSPLKEEESVTSELNYSSDLSLTFDGNENGIDNDEDGEGDTTATNFYRAEPVVCHSSPDRQRQQVCHSSPDRQHKQPSLPTVRAIQHQPTKPLQERHELASNEQLMRDLSKKIERADSSIKQLSKAVTYSKIGTKEHIEAARLLKIAQVELHDFRLHKHKLDNGLGKKADSLGSLRLYNIGFETKSALKEDLALEGVFHYFFCIASCGPEVKATETVDTDNIRAQKQKDYILFKEELIFTDLPPDFIVELQVFEYVKKHMKFVERTLEALSTPKKSRPTLETEFHRVGFIKLTKEDRKSDEPKTLKFENGSKYINKRFRFQMQLNPEKMPSKAGMLHVRRLDSNGRPDWLRFWIDLSEGRIRFWKSKQDALDKMRPEQQIELKDLCSETVQKLTPDDDLYRQNSFVLYERDQRRGGESDSLFQRILDDGSHKIIKHQFAADNKEDRDSWCALLDKSMHSFREWNGKTNVHTVDEFKELFSR</sequence>
<gene>
    <name evidence="3" type="primary">scra</name>
    <name evidence="3" type="ORF">g.1638</name>
</gene>
<dbReference type="InterPro" id="IPR001849">
    <property type="entry name" value="PH_domain"/>
</dbReference>
<dbReference type="PANTHER" id="PTHR21538">
    <property type="entry name" value="ANILLIN/RHOTEKIN RTKN"/>
    <property type="match status" value="1"/>
</dbReference>
<dbReference type="GO" id="GO:0000281">
    <property type="term" value="P:mitotic cytokinesis"/>
    <property type="evidence" value="ECO:0007669"/>
    <property type="project" value="TreeGrafter"/>
</dbReference>
<dbReference type="SMART" id="SM00233">
    <property type="entry name" value="PH"/>
    <property type="match status" value="1"/>
</dbReference>
<dbReference type="Pfam" id="PF08174">
    <property type="entry name" value="Anillin"/>
    <property type="match status" value="1"/>
</dbReference>
<dbReference type="GO" id="GO:0000915">
    <property type="term" value="P:actomyosin contractile ring assembly"/>
    <property type="evidence" value="ECO:0007669"/>
    <property type="project" value="TreeGrafter"/>
</dbReference>
<dbReference type="PROSITE" id="PS50003">
    <property type="entry name" value="PH_DOMAIN"/>
    <property type="match status" value="1"/>
</dbReference>
<dbReference type="Gene3D" id="2.30.29.30">
    <property type="entry name" value="Pleckstrin-homology domain (PH domain)/Phosphotyrosine-binding domain (PTB)"/>
    <property type="match status" value="1"/>
</dbReference>
<evidence type="ECO:0000259" key="2">
    <source>
        <dbReference type="PROSITE" id="PS50003"/>
    </source>
</evidence>
<accession>A0A6G1SMG2</accession>
<organism evidence="3">
    <name type="scientific">Aceria tosichella</name>
    <name type="common">wheat curl mite</name>
    <dbReference type="NCBI Taxonomy" id="561515"/>
    <lineage>
        <taxon>Eukaryota</taxon>
        <taxon>Metazoa</taxon>
        <taxon>Ecdysozoa</taxon>
        <taxon>Arthropoda</taxon>
        <taxon>Chelicerata</taxon>
        <taxon>Arachnida</taxon>
        <taxon>Acari</taxon>
        <taxon>Acariformes</taxon>
        <taxon>Trombidiformes</taxon>
        <taxon>Prostigmata</taxon>
        <taxon>Eupodina</taxon>
        <taxon>Eriophyoidea</taxon>
        <taxon>Eriophyidae</taxon>
        <taxon>Eriophyinae</taxon>
        <taxon>Aceriini</taxon>
        <taxon>Aceria</taxon>
    </lineage>
</organism>
<dbReference type="InterPro" id="IPR012966">
    <property type="entry name" value="AHD"/>
</dbReference>
<name>A0A6G1SMG2_9ACAR</name>
<proteinExistence type="predicted"/>
<dbReference type="GO" id="GO:0031106">
    <property type="term" value="P:septin ring organization"/>
    <property type="evidence" value="ECO:0007669"/>
    <property type="project" value="TreeGrafter"/>
</dbReference>
<evidence type="ECO:0000256" key="1">
    <source>
        <dbReference type="SAM" id="MobiDB-lite"/>
    </source>
</evidence>
<dbReference type="PANTHER" id="PTHR21538:SF24">
    <property type="entry name" value="PH DOMAIN-CONTAINING PROTEIN"/>
    <property type="match status" value="1"/>
</dbReference>
<dbReference type="InterPro" id="IPR051364">
    <property type="entry name" value="Cytokinesis/Rho-signaling"/>
</dbReference>
<dbReference type="AlphaFoldDB" id="A0A6G1SMG2"/>
<feature type="region of interest" description="Disordered" evidence="1">
    <location>
        <begin position="69"/>
        <end position="91"/>
    </location>
</feature>
<dbReference type="InterPro" id="IPR011993">
    <property type="entry name" value="PH-like_dom_sf"/>
</dbReference>
<feature type="domain" description="PH" evidence="2">
    <location>
        <begin position="378"/>
        <end position="507"/>
    </location>
</feature>
<dbReference type="GO" id="GO:0005826">
    <property type="term" value="C:actomyosin contractile ring"/>
    <property type="evidence" value="ECO:0007669"/>
    <property type="project" value="TreeGrafter"/>
</dbReference>
<protein>
    <submittedName>
        <fullName evidence="3">Actin-binding protein anillin</fullName>
    </submittedName>
</protein>
<dbReference type="SUPFAM" id="SSF50729">
    <property type="entry name" value="PH domain-like"/>
    <property type="match status" value="1"/>
</dbReference>
<feature type="region of interest" description="Disordered" evidence="1">
    <location>
        <begin position="103"/>
        <end position="144"/>
    </location>
</feature>
<dbReference type="EMBL" id="GGYP01006391">
    <property type="protein sequence ID" value="MDE51162.1"/>
    <property type="molecule type" value="Transcribed_RNA"/>
</dbReference>
<evidence type="ECO:0000313" key="3">
    <source>
        <dbReference type="EMBL" id="MDE51162.1"/>
    </source>
</evidence>